<evidence type="ECO:0000313" key="2">
    <source>
        <dbReference type="EMBL" id="KAF2894316.1"/>
    </source>
</evidence>
<organism evidence="2 3">
    <name type="scientific">Ignelater luminosus</name>
    <name type="common">Cucubano</name>
    <name type="synonym">Pyrophorus luminosus</name>
    <dbReference type="NCBI Taxonomy" id="2038154"/>
    <lineage>
        <taxon>Eukaryota</taxon>
        <taxon>Metazoa</taxon>
        <taxon>Ecdysozoa</taxon>
        <taxon>Arthropoda</taxon>
        <taxon>Hexapoda</taxon>
        <taxon>Insecta</taxon>
        <taxon>Pterygota</taxon>
        <taxon>Neoptera</taxon>
        <taxon>Endopterygota</taxon>
        <taxon>Coleoptera</taxon>
        <taxon>Polyphaga</taxon>
        <taxon>Elateriformia</taxon>
        <taxon>Elateroidea</taxon>
        <taxon>Elateridae</taxon>
        <taxon>Agrypninae</taxon>
        <taxon>Pyrophorini</taxon>
        <taxon>Ignelater</taxon>
    </lineage>
</organism>
<dbReference type="Proteomes" id="UP000801492">
    <property type="component" value="Unassembled WGS sequence"/>
</dbReference>
<dbReference type="PANTHER" id="PTHR47331">
    <property type="entry name" value="PHD-TYPE DOMAIN-CONTAINING PROTEIN"/>
    <property type="match status" value="1"/>
</dbReference>
<accession>A0A8K0GCV5</accession>
<evidence type="ECO:0000313" key="3">
    <source>
        <dbReference type="Proteomes" id="UP000801492"/>
    </source>
</evidence>
<evidence type="ECO:0008006" key="4">
    <source>
        <dbReference type="Google" id="ProtNLM"/>
    </source>
</evidence>
<dbReference type="AlphaFoldDB" id="A0A8K0GCV5"/>
<dbReference type="OrthoDB" id="6783651at2759"/>
<evidence type="ECO:0000256" key="1">
    <source>
        <dbReference type="SAM" id="Coils"/>
    </source>
</evidence>
<dbReference type="EMBL" id="VTPC01007139">
    <property type="protein sequence ID" value="KAF2894316.1"/>
    <property type="molecule type" value="Genomic_DNA"/>
</dbReference>
<proteinExistence type="predicted"/>
<comment type="caution">
    <text evidence="2">The sequence shown here is derived from an EMBL/GenBank/DDBJ whole genome shotgun (WGS) entry which is preliminary data.</text>
</comment>
<protein>
    <recommendedName>
        <fullName evidence="4">Gag-pol polyprotein</fullName>
    </recommendedName>
</protein>
<keyword evidence="1" id="KW-0175">Coiled coil</keyword>
<reference evidence="2" key="1">
    <citation type="submission" date="2019-08" db="EMBL/GenBank/DDBJ databases">
        <title>The genome of the North American firefly Photinus pyralis.</title>
        <authorList>
            <consortium name="Photinus pyralis genome working group"/>
            <person name="Fallon T.R."/>
            <person name="Sander Lower S.E."/>
            <person name="Weng J.-K."/>
        </authorList>
    </citation>
    <scope>NUCLEOTIDE SEQUENCE</scope>
    <source>
        <strain evidence="2">TRF0915ILg1</strain>
        <tissue evidence="2">Whole body</tissue>
    </source>
</reference>
<dbReference type="PANTHER" id="PTHR47331:SF1">
    <property type="entry name" value="GAG-LIKE PROTEIN"/>
    <property type="match status" value="1"/>
</dbReference>
<sequence>MSENRENKELRQLIRQRVDEVLIELRQHLEKQESLVDEFEKIQAEIEQLNEDDDENMKERQLFEKAYYSSNSSAKCVLSKFSKDDRRAGTYNIYECPEFLKLTPEKRGDKAREHKLCFNCLRGRHFSKQCKSKLCRTCKAKHHTLLHINKNEDTADVAVQGTPLESMQGVALSAHTSYNGKPNRQVLLSTAIVNVIDNRRNVHRCRVILDSASESNIITREMCDLLGLEKSRIEFGIVGNNQEITMATYRANVEIYSRFNSYTTTISCIVLLKISDNIPEIEIDRRT</sequence>
<gene>
    <name evidence="2" type="ORF">ILUMI_11857</name>
</gene>
<name>A0A8K0GCV5_IGNLU</name>
<keyword evidence="3" id="KW-1185">Reference proteome</keyword>
<feature type="coiled-coil region" evidence="1">
    <location>
        <begin position="22"/>
        <end position="59"/>
    </location>
</feature>